<sequence>MKKKSLLFLVAVAMFTTGSYASNPDSMVVSKIYEEVLGNGKVYENLHYLCKNIGPRLSGSANAQNAVEWTRSLMESYGFDRVYLQEVMVPHWERGAKEKAWFATGGKKINVEIAALGGSVATSEKGIETTIIEVFNFDQLKELGEEKIKGKIVFFNRPMNPKTLHTFNAYGAAVNQRVQGAIEAAKYGAIGVIVRSMTTKIDEFPHTGTMRYDEKLTKIPAAAISTKDANSLSAALKTDPSLKFFYQMNCKTLPDVLSYNVIGEIKGSEQPEKIITVGGHLDSWDLAEGAHDDGAGTMQSVEVLRTIKALGIKPKHTVRAVMFMNEENGTKGGLKYAENAKVTNEQHYAAIESDSGGLTPRGFSIDASTEVVNRIMSWSPIFDEYGLKEIGGGGGAGSDIGPLKSLGTALFGFRPDSQRYFDYHHAKTDVFENVNERELKLGAAAMATLVYLIDQNGLN</sequence>
<dbReference type="GO" id="GO:0005764">
    <property type="term" value="C:lysosome"/>
    <property type="evidence" value="ECO:0007669"/>
    <property type="project" value="UniProtKB-SubCell"/>
</dbReference>
<keyword evidence="8" id="KW-0645">Protease</keyword>
<evidence type="ECO:0000256" key="2">
    <source>
        <dbReference type="ARBA" id="ARBA00004371"/>
    </source>
</evidence>
<accession>H8KXE5</accession>
<dbReference type="GO" id="GO:0004180">
    <property type="term" value="F:carboxypeptidase activity"/>
    <property type="evidence" value="ECO:0007669"/>
    <property type="project" value="UniProtKB-KW"/>
</dbReference>
<dbReference type="InterPro" id="IPR007484">
    <property type="entry name" value="Peptidase_M28"/>
</dbReference>
<keyword evidence="15" id="KW-0482">Metalloprotease</keyword>
<dbReference type="GO" id="GO:0006508">
    <property type="term" value="P:proteolysis"/>
    <property type="evidence" value="ECO:0007669"/>
    <property type="project" value="UniProtKB-KW"/>
</dbReference>
<organism evidence="23 24">
    <name type="scientific">Solitalea canadensis (strain ATCC 29591 / DSM 3403 / JCM 21819 / LMG 8368 / NBRC 15130 / NCIMB 12057 / USAM 9D)</name>
    <name type="common">Flexibacter canadensis</name>
    <dbReference type="NCBI Taxonomy" id="929556"/>
    <lineage>
        <taxon>Bacteria</taxon>
        <taxon>Pseudomonadati</taxon>
        <taxon>Bacteroidota</taxon>
        <taxon>Sphingobacteriia</taxon>
        <taxon>Sphingobacteriales</taxon>
        <taxon>Sphingobacteriaceae</taxon>
        <taxon>Solitalea</taxon>
    </lineage>
</organism>
<name>H8KXE5_SOLCM</name>
<reference evidence="23" key="1">
    <citation type="submission" date="2012-02" db="EMBL/GenBank/DDBJ databases">
        <title>The complete genome of Solitalea canadensis DSM 3403.</title>
        <authorList>
            <consortium name="US DOE Joint Genome Institute (JGI-PGF)"/>
            <person name="Lucas S."/>
            <person name="Copeland A."/>
            <person name="Lapidus A."/>
            <person name="Glavina del Rio T."/>
            <person name="Dalin E."/>
            <person name="Tice H."/>
            <person name="Bruce D."/>
            <person name="Goodwin L."/>
            <person name="Pitluck S."/>
            <person name="Peters L."/>
            <person name="Ovchinnikova G."/>
            <person name="Lu M."/>
            <person name="Kyrpides N."/>
            <person name="Mavromatis K."/>
            <person name="Ivanova N."/>
            <person name="Brettin T."/>
            <person name="Detter J.C."/>
            <person name="Han C."/>
            <person name="Larimer F."/>
            <person name="Land M."/>
            <person name="Hauser L."/>
            <person name="Markowitz V."/>
            <person name="Cheng J.-F."/>
            <person name="Hugenholtz P."/>
            <person name="Woyke T."/>
            <person name="Wu D."/>
            <person name="Spring S."/>
            <person name="Schroeder M."/>
            <person name="Kopitz M."/>
            <person name="Brambilla E."/>
            <person name="Klenk H.-P."/>
            <person name="Eisen J.A."/>
        </authorList>
    </citation>
    <scope>NUCLEOTIDE SEQUENCE</scope>
    <source>
        <strain evidence="23">DSM 3403</strain>
    </source>
</reference>
<keyword evidence="16" id="KW-0865">Zymogen</keyword>
<evidence type="ECO:0000256" key="7">
    <source>
        <dbReference type="ARBA" id="ARBA00022645"/>
    </source>
</evidence>
<evidence type="ECO:0000256" key="12">
    <source>
        <dbReference type="ARBA" id="ARBA00022824"/>
    </source>
</evidence>
<dbReference type="RefSeq" id="WP_014681697.1">
    <property type="nucleotide sequence ID" value="NC_017770.1"/>
</dbReference>
<evidence type="ECO:0000256" key="17">
    <source>
        <dbReference type="ARBA" id="ARBA00023180"/>
    </source>
</evidence>
<evidence type="ECO:0000256" key="21">
    <source>
        <dbReference type="SAM" id="SignalP"/>
    </source>
</evidence>
<keyword evidence="11" id="KW-0378">Hydrolase</keyword>
<dbReference type="PANTHER" id="PTHR12053">
    <property type="entry name" value="PROTEASE FAMILY M28 PLASMA GLUTAMATE CARBOXYPEPTIDASE-RELATED"/>
    <property type="match status" value="1"/>
</dbReference>
<evidence type="ECO:0000256" key="19">
    <source>
        <dbReference type="ARBA" id="ARBA00025833"/>
    </source>
</evidence>
<dbReference type="KEGG" id="scn:Solca_3469"/>
<dbReference type="SUPFAM" id="SSF52025">
    <property type="entry name" value="PA domain"/>
    <property type="match status" value="1"/>
</dbReference>
<keyword evidence="24" id="KW-1185">Reference proteome</keyword>
<keyword evidence="9" id="KW-0479">Metal-binding</keyword>
<dbReference type="EMBL" id="CP003349">
    <property type="protein sequence ID" value="AFD08474.1"/>
    <property type="molecule type" value="Genomic_DNA"/>
</dbReference>
<feature type="chain" id="PRO_5003614683" description="Carboxypeptidase Q" evidence="21">
    <location>
        <begin position="22"/>
        <end position="459"/>
    </location>
</feature>
<dbReference type="GO" id="GO:0005576">
    <property type="term" value="C:extracellular region"/>
    <property type="evidence" value="ECO:0007669"/>
    <property type="project" value="UniProtKB-SubCell"/>
</dbReference>
<evidence type="ECO:0000256" key="6">
    <source>
        <dbReference type="ARBA" id="ARBA00022525"/>
    </source>
</evidence>
<evidence type="ECO:0000313" key="24">
    <source>
        <dbReference type="Proteomes" id="UP000007590"/>
    </source>
</evidence>
<dbReference type="AlphaFoldDB" id="H8KXE5"/>
<dbReference type="eggNOG" id="COG2234">
    <property type="taxonomic scope" value="Bacteria"/>
</dbReference>
<keyword evidence="6" id="KW-0964">Secreted</keyword>
<keyword evidence="12" id="KW-0256">Endoplasmic reticulum</keyword>
<evidence type="ECO:0000256" key="3">
    <source>
        <dbReference type="ARBA" id="ARBA00004555"/>
    </source>
</evidence>
<evidence type="ECO:0000256" key="11">
    <source>
        <dbReference type="ARBA" id="ARBA00022801"/>
    </source>
</evidence>
<keyword evidence="17" id="KW-0325">Glycoprotein</keyword>
<evidence type="ECO:0000256" key="4">
    <source>
        <dbReference type="ARBA" id="ARBA00004613"/>
    </source>
</evidence>
<dbReference type="GO" id="GO:0070573">
    <property type="term" value="F:metallodipeptidase activity"/>
    <property type="evidence" value="ECO:0007669"/>
    <property type="project" value="InterPro"/>
</dbReference>
<dbReference type="Proteomes" id="UP000007590">
    <property type="component" value="Chromosome"/>
</dbReference>
<dbReference type="GO" id="GO:0004177">
    <property type="term" value="F:aminopeptidase activity"/>
    <property type="evidence" value="ECO:0007669"/>
    <property type="project" value="UniProtKB-KW"/>
</dbReference>
<dbReference type="Gene3D" id="3.40.630.10">
    <property type="entry name" value="Zn peptidases"/>
    <property type="match status" value="1"/>
</dbReference>
<proteinExistence type="predicted"/>
<evidence type="ECO:0000256" key="10">
    <source>
        <dbReference type="ARBA" id="ARBA00022729"/>
    </source>
</evidence>
<feature type="domain" description="Peptidase M28" evidence="22">
    <location>
        <begin position="260"/>
        <end position="448"/>
    </location>
</feature>
<keyword evidence="7" id="KW-0121">Carboxypeptidase</keyword>
<dbReference type="Pfam" id="PF04389">
    <property type="entry name" value="Peptidase_M28"/>
    <property type="match status" value="1"/>
</dbReference>
<evidence type="ECO:0000313" key="23">
    <source>
        <dbReference type="EMBL" id="AFD08474.1"/>
    </source>
</evidence>
<keyword evidence="23" id="KW-0031">Aminopeptidase</keyword>
<keyword evidence="18" id="KW-0458">Lysosome</keyword>
<evidence type="ECO:0000256" key="14">
    <source>
        <dbReference type="ARBA" id="ARBA00023034"/>
    </source>
</evidence>
<evidence type="ECO:0000256" key="1">
    <source>
        <dbReference type="ARBA" id="ARBA00004240"/>
    </source>
</evidence>
<keyword evidence="10 21" id="KW-0732">Signal</keyword>
<comment type="subcellular location">
    <subcellularLocation>
        <location evidence="1">Endoplasmic reticulum</location>
    </subcellularLocation>
    <subcellularLocation>
        <location evidence="3">Golgi apparatus</location>
    </subcellularLocation>
    <subcellularLocation>
        <location evidence="2">Lysosome</location>
    </subcellularLocation>
    <subcellularLocation>
        <location evidence="4">Secreted</location>
    </subcellularLocation>
</comment>
<gene>
    <name evidence="23" type="ordered locus">Solca_3469</name>
</gene>
<dbReference type="PANTHER" id="PTHR12053:SF3">
    <property type="entry name" value="CARBOXYPEPTIDASE Q"/>
    <property type="match status" value="1"/>
</dbReference>
<evidence type="ECO:0000256" key="13">
    <source>
        <dbReference type="ARBA" id="ARBA00022833"/>
    </source>
</evidence>
<evidence type="ECO:0000256" key="5">
    <source>
        <dbReference type="ARBA" id="ARBA00014116"/>
    </source>
</evidence>
<protein>
    <recommendedName>
        <fullName evidence="5">Carboxypeptidase Q</fullName>
    </recommendedName>
    <alternativeName>
        <fullName evidence="20">Plasma glutamate carboxypeptidase</fullName>
    </alternativeName>
</protein>
<comment type="subunit">
    <text evidence="19">Homodimer. The monomeric form is inactive while the homodimer is active.</text>
</comment>
<evidence type="ECO:0000256" key="9">
    <source>
        <dbReference type="ARBA" id="ARBA00022723"/>
    </source>
</evidence>
<dbReference type="InterPro" id="IPR046450">
    <property type="entry name" value="PA_dom_sf"/>
</dbReference>
<dbReference type="HOGENOM" id="CLU_033697_1_1_10"/>
<evidence type="ECO:0000256" key="18">
    <source>
        <dbReference type="ARBA" id="ARBA00023228"/>
    </source>
</evidence>
<feature type="signal peptide" evidence="21">
    <location>
        <begin position="1"/>
        <end position="21"/>
    </location>
</feature>
<dbReference type="SUPFAM" id="SSF53187">
    <property type="entry name" value="Zn-dependent exopeptidases"/>
    <property type="match status" value="1"/>
</dbReference>
<dbReference type="Gene3D" id="3.50.30.30">
    <property type="match status" value="1"/>
</dbReference>
<dbReference type="OrthoDB" id="9769665at2"/>
<keyword evidence="13" id="KW-0862">Zinc</keyword>
<evidence type="ECO:0000256" key="16">
    <source>
        <dbReference type="ARBA" id="ARBA00023145"/>
    </source>
</evidence>
<dbReference type="STRING" id="929556.Solca_3469"/>
<evidence type="ECO:0000259" key="22">
    <source>
        <dbReference type="Pfam" id="PF04389"/>
    </source>
</evidence>
<evidence type="ECO:0000256" key="15">
    <source>
        <dbReference type="ARBA" id="ARBA00023049"/>
    </source>
</evidence>
<evidence type="ECO:0000256" key="20">
    <source>
        <dbReference type="ARBA" id="ARBA00033328"/>
    </source>
</evidence>
<dbReference type="InterPro" id="IPR039866">
    <property type="entry name" value="CPQ"/>
</dbReference>
<keyword evidence="14" id="KW-0333">Golgi apparatus</keyword>
<dbReference type="GO" id="GO:0046872">
    <property type="term" value="F:metal ion binding"/>
    <property type="evidence" value="ECO:0007669"/>
    <property type="project" value="UniProtKB-KW"/>
</dbReference>
<evidence type="ECO:0000256" key="8">
    <source>
        <dbReference type="ARBA" id="ARBA00022670"/>
    </source>
</evidence>